<evidence type="ECO:0000256" key="1">
    <source>
        <dbReference type="ARBA" id="ARBA00022750"/>
    </source>
</evidence>
<comment type="caution">
    <text evidence="4">The sequence shown here is derived from an EMBL/GenBank/DDBJ whole genome shotgun (WGS) entry which is preliminary data.</text>
</comment>
<accession>A0AAW1VZS8</accession>
<dbReference type="EMBL" id="JBEDUW010000007">
    <property type="protein sequence ID" value="KAK9912716.1"/>
    <property type="molecule type" value="Genomic_DNA"/>
</dbReference>
<dbReference type="InterPro" id="IPR012337">
    <property type="entry name" value="RNaseH-like_sf"/>
</dbReference>
<dbReference type="SUPFAM" id="SSF53098">
    <property type="entry name" value="Ribonuclease H-like"/>
    <property type="match status" value="1"/>
</dbReference>
<dbReference type="SUPFAM" id="SSF56672">
    <property type="entry name" value="DNA/RNA polymerases"/>
    <property type="match status" value="1"/>
</dbReference>
<dbReference type="InterPro" id="IPR025724">
    <property type="entry name" value="GAG-pre-integrase_dom"/>
</dbReference>
<dbReference type="PROSITE" id="PS50994">
    <property type="entry name" value="INTEGRASE"/>
    <property type="match status" value="1"/>
</dbReference>
<evidence type="ECO:0000313" key="5">
    <source>
        <dbReference type="Proteomes" id="UP001457282"/>
    </source>
</evidence>
<name>A0AAW1VZS8_RUBAR</name>
<dbReference type="InterPro" id="IPR013103">
    <property type="entry name" value="RVT_2"/>
</dbReference>
<evidence type="ECO:0000256" key="2">
    <source>
        <dbReference type="SAM" id="MobiDB-lite"/>
    </source>
</evidence>
<dbReference type="Pfam" id="PF07727">
    <property type="entry name" value="RVT_2"/>
    <property type="match status" value="1"/>
</dbReference>
<sequence>MVNPLEPTSSTPPNSSGPLPLLSPEISNSQIAPNHVASLIPLKLTKDNYLLWKDITTLVLQNYDLYSLVDGSEVSPPVFIGTQANPAYPLWLKKDRTCRLWLTASLSESILPFTVGTTTARSLWLILERRFAAVTRSHVLQLKRRIQTIRKGSLSISEFLQQIKAVSDALAAAGEPLADADLVAHILHGLTPDYEAFTTSIRVRAEPVTPDELHGLLLSQEIELDHQAAQQSLVQPLPHAQAFAVSTNRPRNQSRGPFTNFRPNTRPRFPNPSSSLRPSIPNSNPPLLPNPPFPRNAAFHHNPTRPRPRCQICGMLNHTALNCYNRWNHSYQGRVPPARLAAMATSSRRPHLTTSTPFNPAAFTDSFTSDDPSESLWYIDSGATNHITSDLANLNIHNEYSGTDQVSVANGQGLPILHTGSSLVSPIMSTSQFHLNNVLHVPQISHNLLSAHRFISDNDCALILTPTSCTIKDLPSGKVLFHGPSNGSLFPIRLKKSSSSTPSVFFTSASSTTWHKRLGHPSPQALRRLVSHHQLNVLGSSNPTLLCPECQLGRRTKLPFVKSTCTTTAPLQLIHSDVWGPAPILSVSGFKYYVIFIDDWSRFTWLFPLHCKSEVFPSFQKFKLLVENHFDTKIKTLRCDNGGEYTSAAFQSFLSTNGIAQQFSCPHTPEQNGMAERKHRHLIELTRTLFAQSSLPFKYWVEVVQTSVYLINRLPSSSLNFISPFQQLFNTTPDYTFLKAYGCLCFPWLKPYSAHKLDFRSCRCVFLGYSQHQKGYRCLDPTTGRVFVSRHVTFDENTFPFKHSVPQPAHPSPLVTTFPIFLPLPPSQSIPTPTPNIVEPTPLNDPTPSLSPPLSPSPTLIHPNPQPSPPLNSPPLNRSRPRPPPPPPSHNMQTRSKNNIFKPKALSTKHPFTSALLATHPKLPNTYLQASKDPNWVTAMNDEIDALHKSGTWTLVPPHPSQNVVGCRWIFRIKYRADGSIDRYKARLVAKGFTQQAGLDYCETFSPVAKPITIRVVLSLAVQNDWPISQLDVSNAFLHGHLTEAVFMAQPPGFVDPAKPSHVCHLKKSLYGLKQAPRAWYEELHQCLISLGFSASLADPSLFVKHDQHTTFLLVYVDDIVLTGSSPSYCQTLIQQLSHRFAIKDLGSLHYFLGIEVRRTGDSLYLCQSKYTHDLLSKFKMLEVKPNASPESSSKLDNVSGEPFSNPSSYRSMVGALQYLTWTRPDIAHAVNQVCQHMHNPRTPHFIAVKRIFRYLKGTPDQGLKFTKGPSTLTIFSDADWAGCPIDRRSTTGYCVFFGNNLISWSAKKQSSVSRSSTEAEYRALALSVAEVLWLCYLFRDLKVFLSQPPAFYCDNISAIALAANPVFHNRTKHVDVDFHFIREPLATNSMRLHPISSAANVADIFTKSLPKHRFFDLSSKLIVRIPPISLRGCNNIIEAQEHNQQCSTSNEDALRQSLLK</sequence>
<evidence type="ECO:0000259" key="3">
    <source>
        <dbReference type="PROSITE" id="PS50994"/>
    </source>
</evidence>
<feature type="compositionally biased region" description="Pro residues" evidence="2">
    <location>
        <begin position="864"/>
        <end position="873"/>
    </location>
</feature>
<dbReference type="PANTHER" id="PTHR11439:SF455">
    <property type="entry name" value="RLK (RECEPTOR-LIKE PROTEIN KINASE) 8, PUTATIVE-RELATED"/>
    <property type="match status" value="1"/>
</dbReference>
<keyword evidence="5" id="KW-1185">Reference proteome</keyword>
<dbReference type="Pfam" id="PF22936">
    <property type="entry name" value="Pol_BBD"/>
    <property type="match status" value="1"/>
</dbReference>
<dbReference type="InterPro" id="IPR043502">
    <property type="entry name" value="DNA/RNA_pol_sf"/>
</dbReference>
<dbReference type="GO" id="GO:0004190">
    <property type="term" value="F:aspartic-type endopeptidase activity"/>
    <property type="evidence" value="ECO:0007669"/>
    <property type="project" value="UniProtKB-KW"/>
</dbReference>
<feature type="region of interest" description="Disordered" evidence="2">
    <location>
        <begin position="831"/>
        <end position="896"/>
    </location>
</feature>
<dbReference type="PANTHER" id="PTHR11439">
    <property type="entry name" value="GAG-POL-RELATED RETROTRANSPOSON"/>
    <property type="match status" value="1"/>
</dbReference>
<keyword evidence="1" id="KW-0645">Protease</keyword>
<dbReference type="GO" id="GO:0003676">
    <property type="term" value="F:nucleic acid binding"/>
    <property type="evidence" value="ECO:0007669"/>
    <property type="project" value="InterPro"/>
</dbReference>
<dbReference type="InterPro" id="IPR036397">
    <property type="entry name" value="RNaseH_sf"/>
</dbReference>
<evidence type="ECO:0000313" key="4">
    <source>
        <dbReference type="EMBL" id="KAK9912716.1"/>
    </source>
</evidence>
<gene>
    <name evidence="4" type="ORF">M0R45_036566</name>
</gene>
<protein>
    <recommendedName>
        <fullName evidence="3">Integrase catalytic domain-containing protein</fullName>
    </recommendedName>
</protein>
<keyword evidence="1" id="KW-0064">Aspartyl protease</keyword>
<organism evidence="4 5">
    <name type="scientific">Rubus argutus</name>
    <name type="common">Southern blackberry</name>
    <dbReference type="NCBI Taxonomy" id="59490"/>
    <lineage>
        <taxon>Eukaryota</taxon>
        <taxon>Viridiplantae</taxon>
        <taxon>Streptophyta</taxon>
        <taxon>Embryophyta</taxon>
        <taxon>Tracheophyta</taxon>
        <taxon>Spermatophyta</taxon>
        <taxon>Magnoliopsida</taxon>
        <taxon>eudicotyledons</taxon>
        <taxon>Gunneridae</taxon>
        <taxon>Pentapetalae</taxon>
        <taxon>rosids</taxon>
        <taxon>fabids</taxon>
        <taxon>Rosales</taxon>
        <taxon>Rosaceae</taxon>
        <taxon>Rosoideae</taxon>
        <taxon>Rosoideae incertae sedis</taxon>
        <taxon>Rubus</taxon>
    </lineage>
</organism>
<keyword evidence="1" id="KW-0378">Hydrolase</keyword>
<feature type="compositionally biased region" description="Low complexity" evidence="2">
    <location>
        <begin position="257"/>
        <end position="282"/>
    </location>
</feature>
<dbReference type="Pfam" id="PF14223">
    <property type="entry name" value="Retrotran_gag_2"/>
    <property type="match status" value="1"/>
</dbReference>
<dbReference type="Pfam" id="PF13976">
    <property type="entry name" value="gag_pre-integrs"/>
    <property type="match status" value="1"/>
</dbReference>
<feature type="region of interest" description="Disordered" evidence="2">
    <location>
        <begin position="1"/>
        <end position="22"/>
    </location>
</feature>
<proteinExistence type="predicted"/>
<reference evidence="4 5" key="1">
    <citation type="journal article" date="2023" name="G3 (Bethesda)">
        <title>A chromosome-length genome assembly and annotation of blackberry (Rubus argutus, cv. 'Hillquist').</title>
        <authorList>
            <person name="Bruna T."/>
            <person name="Aryal R."/>
            <person name="Dudchenko O."/>
            <person name="Sargent D.J."/>
            <person name="Mead D."/>
            <person name="Buti M."/>
            <person name="Cavallini A."/>
            <person name="Hytonen T."/>
            <person name="Andres J."/>
            <person name="Pham M."/>
            <person name="Weisz D."/>
            <person name="Mascagni F."/>
            <person name="Usai G."/>
            <person name="Natali L."/>
            <person name="Bassil N."/>
            <person name="Fernandez G.E."/>
            <person name="Lomsadze A."/>
            <person name="Armour M."/>
            <person name="Olukolu B."/>
            <person name="Poorten T."/>
            <person name="Britton C."/>
            <person name="Davik J."/>
            <person name="Ashrafi H."/>
            <person name="Aiden E.L."/>
            <person name="Borodovsky M."/>
            <person name="Worthington M."/>
        </authorList>
    </citation>
    <scope>NUCLEOTIDE SEQUENCE [LARGE SCALE GENOMIC DNA]</scope>
    <source>
        <strain evidence="4">PI 553951</strain>
    </source>
</reference>
<dbReference type="Proteomes" id="UP001457282">
    <property type="component" value="Unassembled WGS sequence"/>
</dbReference>
<dbReference type="CDD" id="cd09272">
    <property type="entry name" value="RNase_HI_RT_Ty1"/>
    <property type="match status" value="1"/>
</dbReference>
<dbReference type="InterPro" id="IPR054722">
    <property type="entry name" value="PolX-like_BBD"/>
</dbReference>
<dbReference type="GO" id="GO:0015074">
    <property type="term" value="P:DNA integration"/>
    <property type="evidence" value="ECO:0007669"/>
    <property type="project" value="InterPro"/>
</dbReference>
<feature type="compositionally biased region" description="Pro residues" evidence="2">
    <location>
        <begin position="283"/>
        <end position="294"/>
    </location>
</feature>
<feature type="region of interest" description="Disordered" evidence="2">
    <location>
        <begin position="245"/>
        <end position="302"/>
    </location>
</feature>
<dbReference type="Pfam" id="PF00665">
    <property type="entry name" value="rve"/>
    <property type="match status" value="1"/>
</dbReference>
<feature type="compositionally biased region" description="Pro residues" evidence="2">
    <location>
        <begin position="843"/>
        <end position="856"/>
    </location>
</feature>
<dbReference type="InterPro" id="IPR057670">
    <property type="entry name" value="SH3_retrovirus"/>
</dbReference>
<feature type="domain" description="Integrase catalytic" evidence="3">
    <location>
        <begin position="566"/>
        <end position="732"/>
    </location>
</feature>
<dbReference type="Pfam" id="PF25597">
    <property type="entry name" value="SH3_retrovirus"/>
    <property type="match status" value="1"/>
</dbReference>
<dbReference type="InterPro" id="IPR001584">
    <property type="entry name" value="Integrase_cat-core"/>
</dbReference>
<dbReference type="Gene3D" id="3.30.420.10">
    <property type="entry name" value="Ribonuclease H-like superfamily/Ribonuclease H"/>
    <property type="match status" value="1"/>
</dbReference>
<feature type="compositionally biased region" description="Polar residues" evidence="2">
    <location>
        <begin position="245"/>
        <end position="256"/>
    </location>
</feature>